<evidence type="ECO:0000313" key="1">
    <source>
        <dbReference type="EMBL" id="KAH6946223.1"/>
    </source>
</evidence>
<evidence type="ECO:0000313" key="2">
    <source>
        <dbReference type="Proteomes" id="UP000821845"/>
    </source>
</evidence>
<proteinExistence type="predicted"/>
<name>A0ACB7TGZ7_HYAAI</name>
<gene>
    <name evidence="1" type="ORF">HPB50_012311</name>
</gene>
<sequence length="360" mass="38826">MKIEWMGCVVDWRLFGQKVVWRTALLGQGPYQMTKGWEKCKNSASGETGSVPIFQVALADTGIGAGWKIITAERGGGRRLPPLCPGGDLASRSQATSSEAVIRSRGSVQKISLERDEFVACGRGMLSQPSLLPPEGGMASLPPTQSLRHVGDIRAVAARQSGRVDELRHQLTRLSAAPSYRPALMPPADAGPAPSYASVLAGGQHHPGQQMVLRGPVCPAAPPQQAQPSGFDAQPHIRQEHAHLMFLTPLVPSTSPANDLIKLIKTNIDPTKEKIGLNPPFPPFWQASPELNRHSITARLLKHFSLSPTLWIVIFPLPPRPRQLNMFYMLVSLVPKSSAAQGPTPSARLLIALPFGTSTT</sequence>
<keyword evidence="2" id="KW-1185">Reference proteome</keyword>
<dbReference type="Proteomes" id="UP000821845">
    <property type="component" value="Chromosome 1"/>
</dbReference>
<dbReference type="EMBL" id="CM023481">
    <property type="protein sequence ID" value="KAH6946223.1"/>
    <property type="molecule type" value="Genomic_DNA"/>
</dbReference>
<organism evidence="1 2">
    <name type="scientific">Hyalomma asiaticum</name>
    <name type="common">Tick</name>
    <dbReference type="NCBI Taxonomy" id="266040"/>
    <lineage>
        <taxon>Eukaryota</taxon>
        <taxon>Metazoa</taxon>
        <taxon>Ecdysozoa</taxon>
        <taxon>Arthropoda</taxon>
        <taxon>Chelicerata</taxon>
        <taxon>Arachnida</taxon>
        <taxon>Acari</taxon>
        <taxon>Parasitiformes</taxon>
        <taxon>Ixodida</taxon>
        <taxon>Ixodoidea</taxon>
        <taxon>Ixodidae</taxon>
        <taxon>Hyalomminae</taxon>
        <taxon>Hyalomma</taxon>
    </lineage>
</organism>
<comment type="caution">
    <text evidence="1">The sequence shown here is derived from an EMBL/GenBank/DDBJ whole genome shotgun (WGS) entry which is preliminary data.</text>
</comment>
<accession>A0ACB7TGZ7</accession>
<reference evidence="1" key="1">
    <citation type="submission" date="2020-05" db="EMBL/GenBank/DDBJ databases">
        <title>Large-scale comparative analyses of tick genomes elucidate their genetic diversity and vector capacities.</title>
        <authorList>
            <person name="Jia N."/>
            <person name="Wang J."/>
            <person name="Shi W."/>
            <person name="Du L."/>
            <person name="Sun Y."/>
            <person name="Zhan W."/>
            <person name="Jiang J."/>
            <person name="Wang Q."/>
            <person name="Zhang B."/>
            <person name="Ji P."/>
            <person name="Sakyi L.B."/>
            <person name="Cui X."/>
            <person name="Yuan T."/>
            <person name="Jiang B."/>
            <person name="Yang W."/>
            <person name="Lam T.T.-Y."/>
            <person name="Chang Q."/>
            <person name="Ding S."/>
            <person name="Wang X."/>
            <person name="Zhu J."/>
            <person name="Ruan X."/>
            <person name="Zhao L."/>
            <person name="Wei J."/>
            <person name="Que T."/>
            <person name="Du C."/>
            <person name="Cheng J."/>
            <person name="Dai P."/>
            <person name="Han X."/>
            <person name="Huang E."/>
            <person name="Gao Y."/>
            <person name="Liu J."/>
            <person name="Shao H."/>
            <person name="Ye R."/>
            <person name="Li L."/>
            <person name="Wei W."/>
            <person name="Wang X."/>
            <person name="Wang C."/>
            <person name="Yang T."/>
            <person name="Huo Q."/>
            <person name="Li W."/>
            <person name="Guo W."/>
            <person name="Chen H."/>
            <person name="Zhou L."/>
            <person name="Ni X."/>
            <person name="Tian J."/>
            <person name="Zhou Y."/>
            <person name="Sheng Y."/>
            <person name="Liu T."/>
            <person name="Pan Y."/>
            <person name="Xia L."/>
            <person name="Li J."/>
            <person name="Zhao F."/>
            <person name="Cao W."/>
        </authorList>
    </citation>
    <scope>NUCLEOTIDE SEQUENCE</scope>
    <source>
        <strain evidence="1">Hyas-2018</strain>
    </source>
</reference>
<protein>
    <submittedName>
        <fullName evidence="1">Uncharacterized protein</fullName>
    </submittedName>
</protein>